<dbReference type="Proteomes" id="UP001286313">
    <property type="component" value="Unassembled WGS sequence"/>
</dbReference>
<accession>A0AAE1KIE9</accession>
<feature type="compositionally biased region" description="Basic and acidic residues" evidence="1">
    <location>
        <begin position="140"/>
        <end position="151"/>
    </location>
</feature>
<evidence type="ECO:0000313" key="2">
    <source>
        <dbReference type="EMBL" id="KAK3873592.1"/>
    </source>
</evidence>
<name>A0AAE1KIE9_PETCI</name>
<dbReference type="EMBL" id="JAWQEG010002207">
    <property type="protein sequence ID" value="KAK3873592.1"/>
    <property type="molecule type" value="Genomic_DNA"/>
</dbReference>
<feature type="region of interest" description="Disordered" evidence="1">
    <location>
        <begin position="1"/>
        <end position="182"/>
    </location>
</feature>
<proteinExistence type="predicted"/>
<comment type="caution">
    <text evidence="2">The sequence shown here is derived from an EMBL/GenBank/DDBJ whole genome shotgun (WGS) entry which is preliminary data.</text>
</comment>
<organism evidence="2 3">
    <name type="scientific">Petrolisthes cinctipes</name>
    <name type="common">Flat porcelain crab</name>
    <dbReference type="NCBI Taxonomy" id="88211"/>
    <lineage>
        <taxon>Eukaryota</taxon>
        <taxon>Metazoa</taxon>
        <taxon>Ecdysozoa</taxon>
        <taxon>Arthropoda</taxon>
        <taxon>Crustacea</taxon>
        <taxon>Multicrustacea</taxon>
        <taxon>Malacostraca</taxon>
        <taxon>Eumalacostraca</taxon>
        <taxon>Eucarida</taxon>
        <taxon>Decapoda</taxon>
        <taxon>Pleocyemata</taxon>
        <taxon>Anomura</taxon>
        <taxon>Galatheoidea</taxon>
        <taxon>Porcellanidae</taxon>
        <taxon>Petrolisthes</taxon>
    </lineage>
</organism>
<protein>
    <submittedName>
        <fullName evidence="2">Uncharacterized protein</fullName>
    </submittedName>
</protein>
<feature type="compositionally biased region" description="Basic and acidic residues" evidence="1">
    <location>
        <begin position="82"/>
        <end position="95"/>
    </location>
</feature>
<evidence type="ECO:0000313" key="3">
    <source>
        <dbReference type="Proteomes" id="UP001286313"/>
    </source>
</evidence>
<sequence length="182" mass="21029">MFMVDQVKGLRRDDVKTRTSIVWEEEEEKKEEEEKEEEEEEEEEKEEEEKEEEEENATETEHQRPAEDIKDQLGTSRTSWGDIKDQLHGDTKDQLGGHQGPAGGTSRTSWGDIKDHLGTSRTSWGHQQPAGGTSRTSWGDNKDQLHGDIKDTNSLQNSIALQLQKKRSSPLNLRMRKERWEN</sequence>
<reference evidence="2" key="1">
    <citation type="submission" date="2023-10" db="EMBL/GenBank/DDBJ databases">
        <title>Genome assemblies of two species of porcelain crab, Petrolisthes cinctipes and Petrolisthes manimaculis (Anomura: Porcellanidae).</title>
        <authorList>
            <person name="Angst P."/>
        </authorList>
    </citation>
    <scope>NUCLEOTIDE SEQUENCE</scope>
    <source>
        <strain evidence="2">PB745_01</strain>
        <tissue evidence="2">Gill</tissue>
    </source>
</reference>
<feature type="compositionally biased region" description="Basic and acidic residues" evidence="1">
    <location>
        <begin position="8"/>
        <end position="17"/>
    </location>
</feature>
<evidence type="ECO:0000256" key="1">
    <source>
        <dbReference type="SAM" id="MobiDB-lite"/>
    </source>
</evidence>
<feature type="compositionally biased region" description="Acidic residues" evidence="1">
    <location>
        <begin position="23"/>
        <end position="58"/>
    </location>
</feature>
<gene>
    <name evidence="2" type="ORF">Pcinc_021397</name>
</gene>
<feature type="compositionally biased region" description="Polar residues" evidence="1">
    <location>
        <begin position="152"/>
        <end position="161"/>
    </location>
</feature>
<dbReference type="AlphaFoldDB" id="A0AAE1KIE9"/>
<keyword evidence="3" id="KW-1185">Reference proteome</keyword>
<feature type="compositionally biased region" description="Basic and acidic residues" evidence="1">
    <location>
        <begin position="59"/>
        <end position="71"/>
    </location>
</feature>
<feature type="compositionally biased region" description="Polar residues" evidence="1">
    <location>
        <begin position="119"/>
        <end position="139"/>
    </location>
</feature>